<dbReference type="GO" id="GO:0016740">
    <property type="term" value="F:transferase activity"/>
    <property type="evidence" value="ECO:0007669"/>
    <property type="project" value="UniProtKB-KW"/>
</dbReference>
<dbReference type="AlphaFoldDB" id="A0A9N9G460"/>
<dbReference type="Pfam" id="PF10250">
    <property type="entry name" value="O-FucT"/>
    <property type="match status" value="2"/>
</dbReference>
<sequence>MFLTYIRTTSPSDYPSLPNTSRSKKSHRTLSLPKYNAFQELSTKHDCPIKPVNEFSKDFGEHILCRLRRSGRKGVLNYIVPKAQTNNDNDNDNNTEEKYLTWLPHSNFENQHTALENALLLAHYTNRTLIIPPIILGRSNSWRVFSKLYNSTIHTHKNNNLHCAFYVGDHLSAVPDSCKQMNDWTLVEWNNLYGRLMSFMKEQRIRSVFTRNVSVEWIMENTGAKAEDLHYLKDAVQYGAKIYDDNRSKTPLGRFVAKLDLDNFKQVPHKVVYFESLAGAGRVLHELADNNDWYQKMKSELVFTYPGILSTADRIISKLGNSNKYLGVHVRLSDSYFRGEHDNTVHSIITSIESLSNLQTFTARPFEVVKPTGEEYAEKCANKMIYMATEMKQSRTVEVFRELYERFDCVRTLSDFEDELSNLDFIRNRDFDEIPMKSFLIPMIDMVVAARGRAFVGTPASSFSEHARRLHGVFWKWDLENEWNAYVDSDNKTIKSYISNVGINDASENSADITHMNNFKSKGILPLNSRSFYHHGTRRRRSVSHIFLVSISLTVIYVFIYDILHFDTVEQVHNNIKGDNRFDSGSVRPIKIPDDQKKFSLTWPFHKTRDIIPIDPEYGIKLASRIKVINGESIYQVPSGPSEPGEKYLTYLPHSQFNNQRISLENALMLAYYTNRTLILPPLILGEHRVAWLPFRQLYDSLQTLNKSRSRENCVDWRNRNICDYWDSWSLVGWDKIFGNIVRFVKKEGLRIEWSNNFSLGRLKSKYNLTNGDIHYLRDSVRYGAKIYDDPQSKTPLGAYQARLSLEALQAIPQKLVYFETLYGIGRVLFELPEHYAFNKRMVRELVYTYPGIISIAEKIISLLGGKGAYVGVHIRGDAYFRKAIERTIESLTTQIEELQVSPKQHVEHLSFGTHEYCLHNLASIPIYIATDMRRPRTDAISKRLFEMFPCALTMSDFEPLMDELTAFVNEADGLPMKRFLLPMIDMMVAAQGKAFFGTPLSTFSKFARRLHSLYVENDEDV</sequence>
<feature type="compositionally biased region" description="Polar residues" evidence="4">
    <location>
        <begin position="1"/>
        <end position="21"/>
    </location>
</feature>
<keyword evidence="3" id="KW-0119">Carbohydrate metabolism</keyword>
<dbReference type="Gene3D" id="3.40.50.11340">
    <property type="match status" value="1"/>
</dbReference>
<evidence type="ECO:0000256" key="2">
    <source>
        <dbReference type="ARBA" id="ARBA00023253"/>
    </source>
</evidence>
<dbReference type="GO" id="GO:0006004">
    <property type="term" value="P:fucose metabolic process"/>
    <property type="evidence" value="ECO:0007669"/>
    <property type="project" value="UniProtKB-KW"/>
</dbReference>
<proteinExistence type="predicted"/>
<reference evidence="5" key="1">
    <citation type="submission" date="2021-06" db="EMBL/GenBank/DDBJ databases">
        <authorList>
            <person name="Kallberg Y."/>
            <person name="Tangrot J."/>
            <person name="Rosling A."/>
        </authorList>
    </citation>
    <scope>NUCLEOTIDE SEQUENCE</scope>
    <source>
        <strain evidence="5">BR232B</strain>
    </source>
</reference>
<feature type="region of interest" description="Disordered" evidence="4">
    <location>
        <begin position="1"/>
        <end position="29"/>
    </location>
</feature>
<comment type="caution">
    <text evidence="5">The sequence shown here is derived from an EMBL/GenBank/DDBJ whole genome shotgun (WGS) entry which is preliminary data.</text>
</comment>
<keyword evidence="6" id="KW-1185">Reference proteome</keyword>
<evidence type="ECO:0000313" key="6">
    <source>
        <dbReference type="Proteomes" id="UP000789739"/>
    </source>
</evidence>
<dbReference type="PANTHER" id="PTHR36050">
    <property type="entry name" value="O-FUCOSYLTRANSFERASE 30"/>
    <property type="match status" value="1"/>
</dbReference>
<evidence type="ECO:0000256" key="1">
    <source>
        <dbReference type="ARBA" id="ARBA00022679"/>
    </source>
</evidence>
<dbReference type="Proteomes" id="UP000789739">
    <property type="component" value="Unassembled WGS sequence"/>
</dbReference>
<dbReference type="CDD" id="cd11296">
    <property type="entry name" value="O-FucT_like"/>
    <property type="match status" value="2"/>
</dbReference>
<protein>
    <submittedName>
        <fullName evidence="5">5398_t:CDS:1</fullName>
    </submittedName>
</protein>
<keyword evidence="2" id="KW-0294">Fucose metabolism</keyword>
<gene>
    <name evidence="5" type="ORF">PBRASI_LOCUS6508</name>
</gene>
<accession>A0A9N9G460</accession>
<dbReference type="OrthoDB" id="1882547at2759"/>
<dbReference type="PANTHER" id="PTHR36050:SF1">
    <property type="entry name" value="O-FUCOSYLTRANSFERASE 30"/>
    <property type="match status" value="1"/>
</dbReference>
<dbReference type="Gene3D" id="3.40.50.11350">
    <property type="match status" value="2"/>
</dbReference>
<evidence type="ECO:0000256" key="4">
    <source>
        <dbReference type="SAM" id="MobiDB-lite"/>
    </source>
</evidence>
<dbReference type="InterPro" id="IPR019378">
    <property type="entry name" value="GDP-Fuc_O-FucTrfase"/>
</dbReference>
<keyword evidence="1" id="KW-0808">Transferase</keyword>
<dbReference type="EMBL" id="CAJVPI010000870">
    <property type="protein sequence ID" value="CAG8578858.1"/>
    <property type="molecule type" value="Genomic_DNA"/>
</dbReference>
<evidence type="ECO:0000256" key="3">
    <source>
        <dbReference type="ARBA" id="ARBA00023277"/>
    </source>
</evidence>
<evidence type="ECO:0000313" key="5">
    <source>
        <dbReference type="EMBL" id="CAG8578858.1"/>
    </source>
</evidence>
<organism evidence="5 6">
    <name type="scientific">Paraglomus brasilianum</name>
    <dbReference type="NCBI Taxonomy" id="144538"/>
    <lineage>
        <taxon>Eukaryota</taxon>
        <taxon>Fungi</taxon>
        <taxon>Fungi incertae sedis</taxon>
        <taxon>Mucoromycota</taxon>
        <taxon>Glomeromycotina</taxon>
        <taxon>Glomeromycetes</taxon>
        <taxon>Paraglomerales</taxon>
        <taxon>Paraglomeraceae</taxon>
        <taxon>Paraglomus</taxon>
    </lineage>
</organism>
<name>A0A9N9G460_9GLOM</name>